<name>A0ABR4FSE6_9EURO</name>
<protein>
    <submittedName>
        <fullName evidence="2">Uncharacterized protein</fullName>
    </submittedName>
</protein>
<proteinExistence type="predicted"/>
<sequence length="119" mass="13434">MKCSVAFGTDDCARWGTPKLLRNFIRSRGGRISLRELVDYWMPDNREAILAMLDAVDDGVYRNQRTEDQEFPKAIDCPVIARRDGPKTWFEIARNAAVILLGVWLGLMAAGFRKETAGT</sequence>
<keyword evidence="1" id="KW-1133">Transmembrane helix</keyword>
<evidence type="ECO:0000313" key="2">
    <source>
        <dbReference type="EMBL" id="KAL2785922.1"/>
    </source>
</evidence>
<comment type="caution">
    <text evidence="2">The sequence shown here is derived from an EMBL/GenBank/DDBJ whole genome shotgun (WGS) entry which is preliminary data.</text>
</comment>
<dbReference type="EMBL" id="JBFTWV010000130">
    <property type="protein sequence ID" value="KAL2785922.1"/>
    <property type="molecule type" value="Genomic_DNA"/>
</dbReference>
<accession>A0ABR4FSE6</accession>
<gene>
    <name evidence="2" type="ORF">BJX66DRAFT_342624</name>
</gene>
<evidence type="ECO:0000313" key="3">
    <source>
        <dbReference type="Proteomes" id="UP001610563"/>
    </source>
</evidence>
<evidence type="ECO:0000256" key="1">
    <source>
        <dbReference type="SAM" id="Phobius"/>
    </source>
</evidence>
<keyword evidence="3" id="KW-1185">Reference proteome</keyword>
<dbReference type="Proteomes" id="UP001610563">
    <property type="component" value="Unassembled WGS sequence"/>
</dbReference>
<organism evidence="2 3">
    <name type="scientific">Aspergillus keveii</name>
    <dbReference type="NCBI Taxonomy" id="714993"/>
    <lineage>
        <taxon>Eukaryota</taxon>
        <taxon>Fungi</taxon>
        <taxon>Dikarya</taxon>
        <taxon>Ascomycota</taxon>
        <taxon>Pezizomycotina</taxon>
        <taxon>Eurotiomycetes</taxon>
        <taxon>Eurotiomycetidae</taxon>
        <taxon>Eurotiales</taxon>
        <taxon>Aspergillaceae</taxon>
        <taxon>Aspergillus</taxon>
        <taxon>Aspergillus subgen. Nidulantes</taxon>
    </lineage>
</organism>
<keyword evidence="1" id="KW-0472">Membrane</keyword>
<reference evidence="2 3" key="1">
    <citation type="submission" date="2024-07" db="EMBL/GenBank/DDBJ databases">
        <title>Section-level genome sequencing and comparative genomics of Aspergillus sections Usti and Cavernicolus.</title>
        <authorList>
            <consortium name="Lawrence Berkeley National Laboratory"/>
            <person name="Nybo J.L."/>
            <person name="Vesth T.C."/>
            <person name="Theobald S."/>
            <person name="Frisvad J.C."/>
            <person name="Larsen T.O."/>
            <person name="Kjaerboelling I."/>
            <person name="Rothschild-Mancinelli K."/>
            <person name="Lyhne E.K."/>
            <person name="Kogle M.E."/>
            <person name="Barry K."/>
            <person name="Clum A."/>
            <person name="Na H."/>
            <person name="Ledsgaard L."/>
            <person name="Lin J."/>
            <person name="Lipzen A."/>
            <person name="Kuo A."/>
            <person name="Riley R."/>
            <person name="Mondo S."/>
            <person name="Labutti K."/>
            <person name="Haridas S."/>
            <person name="Pangalinan J."/>
            <person name="Salamov A.A."/>
            <person name="Simmons B.A."/>
            <person name="Magnuson J.K."/>
            <person name="Chen J."/>
            <person name="Drula E."/>
            <person name="Henrissat B."/>
            <person name="Wiebenga A."/>
            <person name="Lubbers R.J."/>
            <person name="Gomes A.C."/>
            <person name="Makela M.R."/>
            <person name="Stajich J."/>
            <person name="Grigoriev I.V."/>
            <person name="Mortensen U.H."/>
            <person name="De Vries R.P."/>
            <person name="Baker S.E."/>
            <person name="Andersen M.R."/>
        </authorList>
    </citation>
    <scope>NUCLEOTIDE SEQUENCE [LARGE SCALE GENOMIC DNA]</scope>
    <source>
        <strain evidence="2 3">CBS 209.92</strain>
    </source>
</reference>
<feature type="transmembrane region" description="Helical" evidence="1">
    <location>
        <begin position="92"/>
        <end position="112"/>
    </location>
</feature>
<keyword evidence="1" id="KW-0812">Transmembrane</keyword>